<evidence type="ECO:0000259" key="2">
    <source>
        <dbReference type="Pfam" id="PF01498"/>
    </source>
</evidence>
<dbReference type="Pfam" id="PF01498">
    <property type="entry name" value="HTH_Tnp_Tc3_2"/>
    <property type="match status" value="1"/>
</dbReference>
<organism evidence="3 4">
    <name type="scientific">Penicillium subrubescens</name>
    <dbReference type="NCBI Taxonomy" id="1316194"/>
    <lineage>
        <taxon>Eukaryota</taxon>
        <taxon>Fungi</taxon>
        <taxon>Dikarya</taxon>
        <taxon>Ascomycota</taxon>
        <taxon>Pezizomycotina</taxon>
        <taxon>Eurotiomycetes</taxon>
        <taxon>Eurotiomycetidae</taxon>
        <taxon>Eurotiales</taxon>
        <taxon>Aspergillaceae</taxon>
        <taxon>Penicillium</taxon>
    </lineage>
</organism>
<reference evidence="3 4" key="1">
    <citation type="submission" date="2016-10" db="EMBL/GenBank/DDBJ databases">
        <title>Genome sequence of the ascomycete fungus Penicillium subrubescens.</title>
        <authorList>
            <person name="De Vries R.P."/>
            <person name="Peng M."/>
            <person name="Dilokpimol A."/>
            <person name="Hilden K."/>
            <person name="Makela M.R."/>
            <person name="Grigoriev I."/>
            <person name="Riley R."/>
            <person name="Granchi Z."/>
        </authorList>
    </citation>
    <scope>NUCLEOTIDE SEQUENCE [LARGE SCALE GENOMIC DNA]</scope>
    <source>
        <strain evidence="3 4">CBS 132785</strain>
    </source>
</reference>
<gene>
    <name evidence="3" type="ORF">PENSUB_6770</name>
</gene>
<dbReference type="GO" id="GO:0015074">
    <property type="term" value="P:DNA integration"/>
    <property type="evidence" value="ECO:0007669"/>
    <property type="project" value="InterPro"/>
</dbReference>
<dbReference type="AlphaFoldDB" id="A0A1Q5TV66"/>
<protein>
    <recommendedName>
        <fullName evidence="2">Transposase Tc1-like domain-containing protein</fullName>
    </recommendedName>
</protein>
<dbReference type="InterPro" id="IPR002492">
    <property type="entry name" value="Transposase_Tc1-like"/>
</dbReference>
<accession>A0A1Q5TV66</accession>
<dbReference type="GO" id="GO:0006313">
    <property type="term" value="P:DNA transposition"/>
    <property type="evidence" value="ECO:0007669"/>
    <property type="project" value="InterPro"/>
</dbReference>
<feature type="region of interest" description="Disordered" evidence="1">
    <location>
        <begin position="66"/>
        <end position="85"/>
    </location>
</feature>
<comment type="caution">
    <text evidence="3">The sequence shown here is derived from an EMBL/GenBank/DDBJ whole genome shotgun (WGS) entry which is preliminary data.</text>
</comment>
<feature type="non-terminal residue" evidence="3">
    <location>
        <position position="1"/>
    </location>
</feature>
<dbReference type="InterPro" id="IPR009057">
    <property type="entry name" value="Homeodomain-like_sf"/>
</dbReference>
<feature type="domain" description="Transposase Tc1-like" evidence="2">
    <location>
        <begin position="88"/>
        <end position="151"/>
    </location>
</feature>
<evidence type="ECO:0000256" key="1">
    <source>
        <dbReference type="SAM" id="MobiDB-lite"/>
    </source>
</evidence>
<dbReference type="GO" id="GO:0003677">
    <property type="term" value="F:DNA binding"/>
    <property type="evidence" value="ECO:0007669"/>
    <property type="project" value="InterPro"/>
</dbReference>
<keyword evidence="4" id="KW-1185">Reference proteome</keyword>
<proteinExistence type="predicted"/>
<name>A0A1Q5TV66_9EURO</name>
<dbReference type="Proteomes" id="UP000186955">
    <property type="component" value="Unassembled WGS sequence"/>
</dbReference>
<dbReference type="SUPFAM" id="SSF46689">
    <property type="entry name" value="Homeodomain-like"/>
    <property type="match status" value="1"/>
</dbReference>
<dbReference type="STRING" id="1316194.A0A1Q5TV66"/>
<evidence type="ECO:0000313" key="4">
    <source>
        <dbReference type="Proteomes" id="UP000186955"/>
    </source>
</evidence>
<sequence length="152" mass="16962">STTIITIAKQSTQADRVTVVALRAYTTKTSSEIAKIVGLSIATVNHIYARAIERGFDPIHTKITDEYVQDSPRTGRPTKQDPETVNTILSKVRLDRYGREKTCADIAGELSQEGKEILSSTVWTILRKAGLRKTKPTRKPRLSKKIRAKRLA</sequence>
<evidence type="ECO:0000313" key="3">
    <source>
        <dbReference type="EMBL" id="OKP04070.1"/>
    </source>
</evidence>
<dbReference type="EMBL" id="MNBE01000614">
    <property type="protein sequence ID" value="OKP04070.1"/>
    <property type="molecule type" value="Genomic_DNA"/>
</dbReference>